<evidence type="ECO:0000313" key="3">
    <source>
        <dbReference type="Proteomes" id="UP000184603"/>
    </source>
</evidence>
<dbReference type="AlphaFoldDB" id="A0A1M7YLE2"/>
<sequence length="46" mass="5521">MKGYPKFAGKRYSPSFHRERDHSPILRYSTEFFQVEEKKKGVEVET</sequence>
<dbReference type="STRING" id="1121416.SAMN02745220_05117"/>
<evidence type="ECO:0000313" key="2">
    <source>
        <dbReference type="EMBL" id="SHO53434.1"/>
    </source>
</evidence>
<name>A0A1M7YLE2_9BACT</name>
<accession>A0A1M7YLE2</accession>
<feature type="region of interest" description="Disordered" evidence="1">
    <location>
        <begin position="1"/>
        <end position="20"/>
    </location>
</feature>
<dbReference type="Proteomes" id="UP000184603">
    <property type="component" value="Unassembled WGS sequence"/>
</dbReference>
<proteinExistence type="predicted"/>
<organism evidence="2 3">
    <name type="scientific">Desulfopila aestuarii DSM 18488</name>
    <dbReference type="NCBI Taxonomy" id="1121416"/>
    <lineage>
        <taxon>Bacteria</taxon>
        <taxon>Pseudomonadati</taxon>
        <taxon>Thermodesulfobacteriota</taxon>
        <taxon>Desulfobulbia</taxon>
        <taxon>Desulfobulbales</taxon>
        <taxon>Desulfocapsaceae</taxon>
        <taxon>Desulfopila</taxon>
    </lineage>
</organism>
<keyword evidence="3" id="KW-1185">Reference proteome</keyword>
<gene>
    <name evidence="2" type="ORF">SAMN02745220_05117</name>
</gene>
<evidence type="ECO:0000256" key="1">
    <source>
        <dbReference type="SAM" id="MobiDB-lite"/>
    </source>
</evidence>
<dbReference type="EMBL" id="FRFE01000055">
    <property type="protein sequence ID" value="SHO53434.1"/>
    <property type="molecule type" value="Genomic_DNA"/>
</dbReference>
<reference evidence="2 3" key="1">
    <citation type="submission" date="2016-12" db="EMBL/GenBank/DDBJ databases">
        <authorList>
            <person name="Song W.-J."/>
            <person name="Kurnit D.M."/>
        </authorList>
    </citation>
    <scope>NUCLEOTIDE SEQUENCE [LARGE SCALE GENOMIC DNA]</scope>
    <source>
        <strain evidence="2 3">DSM 18488</strain>
    </source>
</reference>
<protein>
    <submittedName>
        <fullName evidence="2">Uncharacterized protein</fullName>
    </submittedName>
</protein>